<proteinExistence type="predicted"/>
<sequence>MIGPVHACLPMLLGSMLLPAYHAPYLGADSGALSRVRRDTMQPPGQNLGLVWGQSFTFLKSVILFSFCPQSICAVSCPGNL</sequence>
<feature type="signal peptide" evidence="1">
    <location>
        <begin position="1"/>
        <end position="23"/>
    </location>
</feature>
<feature type="chain" id="PRO_5007854826" description="Secreted protein" evidence="1">
    <location>
        <begin position="24"/>
        <end position="81"/>
    </location>
</feature>
<name>A0A164ZEE3_XYLHT</name>
<evidence type="ECO:0008006" key="4">
    <source>
        <dbReference type="Google" id="ProtNLM"/>
    </source>
</evidence>
<reference evidence="2 3" key="1">
    <citation type="journal article" date="2016" name="Fungal Biol.">
        <title>The genome of Xylona heveae provides a window into fungal endophytism.</title>
        <authorList>
            <person name="Gazis R."/>
            <person name="Kuo A."/>
            <person name="Riley R."/>
            <person name="LaButti K."/>
            <person name="Lipzen A."/>
            <person name="Lin J."/>
            <person name="Amirebrahimi M."/>
            <person name="Hesse C.N."/>
            <person name="Spatafora J.W."/>
            <person name="Henrissat B."/>
            <person name="Hainaut M."/>
            <person name="Grigoriev I.V."/>
            <person name="Hibbett D.S."/>
        </authorList>
    </citation>
    <scope>NUCLEOTIDE SEQUENCE [LARGE SCALE GENOMIC DNA]</scope>
    <source>
        <strain evidence="2 3">TC161</strain>
    </source>
</reference>
<dbReference type="Proteomes" id="UP000076632">
    <property type="component" value="Unassembled WGS sequence"/>
</dbReference>
<organism evidence="2 3">
    <name type="scientific">Xylona heveae (strain CBS 132557 / TC161)</name>
    <dbReference type="NCBI Taxonomy" id="1328760"/>
    <lineage>
        <taxon>Eukaryota</taxon>
        <taxon>Fungi</taxon>
        <taxon>Dikarya</taxon>
        <taxon>Ascomycota</taxon>
        <taxon>Pezizomycotina</taxon>
        <taxon>Xylonomycetes</taxon>
        <taxon>Xylonales</taxon>
        <taxon>Xylonaceae</taxon>
        <taxon>Xylona</taxon>
    </lineage>
</organism>
<accession>A0A164ZEE3</accession>
<dbReference type="GeneID" id="28898715"/>
<evidence type="ECO:0000256" key="1">
    <source>
        <dbReference type="SAM" id="SignalP"/>
    </source>
</evidence>
<dbReference type="InParanoid" id="A0A164ZEE3"/>
<keyword evidence="3" id="KW-1185">Reference proteome</keyword>
<evidence type="ECO:0000313" key="3">
    <source>
        <dbReference type="Proteomes" id="UP000076632"/>
    </source>
</evidence>
<keyword evidence="1" id="KW-0732">Signal</keyword>
<protein>
    <recommendedName>
        <fullName evidence="4">Secreted protein</fullName>
    </recommendedName>
</protein>
<dbReference type="AlphaFoldDB" id="A0A164ZEE3"/>
<dbReference type="RefSeq" id="XP_018184550.1">
    <property type="nucleotide sequence ID" value="XM_018333578.1"/>
</dbReference>
<evidence type="ECO:0000313" key="2">
    <source>
        <dbReference type="EMBL" id="KZF18995.1"/>
    </source>
</evidence>
<dbReference type="EMBL" id="KV407468">
    <property type="protein sequence ID" value="KZF18995.1"/>
    <property type="molecule type" value="Genomic_DNA"/>
</dbReference>
<gene>
    <name evidence="2" type="ORF">L228DRAFT_251540</name>
</gene>